<dbReference type="Proteomes" id="UP000468687">
    <property type="component" value="Unassembled WGS sequence"/>
</dbReference>
<name>A0A6P0HEW8_9ACTN</name>
<dbReference type="AlphaFoldDB" id="A0A6P0HEW8"/>
<organism evidence="1 2">
    <name type="scientific">Nocardioides zeae</name>
    <dbReference type="NCBI Taxonomy" id="1457234"/>
    <lineage>
        <taxon>Bacteria</taxon>
        <taxon>Bacillati</taxon>
        <taxon>Actinomycetota</taxon>
        <taxon>Actinomycetes</taxon>
        <taxon>Propionibacteriales</taxon>
        <taxon>Nocardioidaceae</taxon>
        <taxon>Nocardioides</taxon>
    </lineage>
</organism>
<dbReference type="EMBL" id="JAAGXA010000001">
    <property type="protein sequence ID" value="NEN77161.1"/>
    <property type="molecule type" value="Genomic_DNA"/>
</dbReference>
<keyword evidence="2" id="KW-1185">Reference proteome</keyword>
<sequence length="132" mass="15043">MEVPESKRWKYDRGDGRYKHRWNQDHPGHVTMGNRTVGKCPKSFTIEFAEAALNSGYEYFERRRPVGYPSRIFAVIKGTVYRAVPTLAGVSYHGFPELKPDDLPPDPAVKEAILDLAAADGSREEVEQWFKS</sequence>
<comment type="caution">
    <text evidence="1">The sequence shown here is derived from an EMBL/GenBank/DDBJ whole genome shotgun (WGS) entry which is preliminary data.</text>
</comment>
<evidence type="ECO:0000313" key="1">
    <source>
        <dbReference type="EMBL" id="NEN77161.1"/>
    </source>
</evidence>
<reference evidence="1 2" key="1">
    <citation type="journal article" date="2014" name="Int. J. Syst. Evol. Microbiol.">
        <title>Nocardioides zeae sp. nov., isolated from the stem of Zea mays.</title>
        <authorList>
            <person name="Glaeser S.P."/>
            <person name="McInroy J.A."/>
            <person name="Busse H.J."/>
            <person name="Kampfer P."/>
        </authorList>
    </citation>
    <scope>NUCLEOTIDE SEQUENCE [LARGE SCALE GENOMIC DNA]</scope>
    <source>
        <strain evidence="1 2">JCM 30728</strain>
    </source>
</reference>
<dbReference type="RefSeq" id="WP_163770483.1">
    <property type="nucleotide sequence ID" value="NZ_JAAGXA010000001.1"/>
</dbReference>
<proteinExistence type="predicted"/>
<accession>A0A6P0HEW8</accession>
<gene>
    <name evidence="1" type="ORF">G3T38_02595</name>
</gene>
<protein>
    <submittedName>
        <fullName evidence="1">Uncharacterized protein</fullName>
    </submittedName>
</protein>
<evidence type="ECO:0000313" key="2">
    <source>
        <dbReference type="Proteomes" id="UP000468687"/>
    </source>
</evidence>